<evidence type="ECO:0000313" key="3">
    <source>
        <dbReference type="Proteomes" id="UP001494902"/>
    </source>
</evidence>
<proteinExistence type="predicted"/>
<feature type="domain" description="UspA" evidence="1">
    <location>
        <begin position="65"/>
        <end position="116"/>
    </location>
</feature>
<evidence type="ECO:0000313" key="2">
    <source>
        <dbReference type="EMBL" id="MEQ3552775.1"/>
    </source>
</evidence>
<sequence length="118" mass="12137">MSVLVAVGEGAEGAAALTAGADEAARLGTDLVVLNLTLHRLDLTGPAGATGVTLVERVGPGDRDPVDAVLDEIDLRGDVARLVIGLRRRSRLSKALLGSVSQRLLLESPVPVLAVKPD</sequence>
<comment type="caution">
    <text evidence="2">The sequence shown here is derived from an EMBL/GenBank/DDBJ whole genome shotgun (WGS) entry which is preliminary data.</text>
</comment>
<dbReference type="CDD" id="cd00293">
    <property type="entry name" value="USP-like"/>
    <property type="match status" value="1"/>
</dbReference>
<dbReference type="InterPro" id="IPR014729">
    <property type="entry name" value="Rossmann-like_a/b/a_fold"/>
</dbReference>
<dbReference type="Proteomes" id="UP001494902">
    <property type="component" value="Unassembled WGS sequence"/>
</dbReference>
<accession>A0ABV1KE90</accession>
<gene>
    <name evidence="2" type="ORF">WIS52_20090</name>
</gene>
<protein>
    <submittedName>
        <fullName evidence="2">Universal stress protein</fullName>
    </submittedName>
</protein>
<dbReference type="EMBL" id="JBEDNQ010000008">
    <property type="protein sequence ID" value="MEQ3552775.1"/>
    <property type="molecule type" value="Genomic_DNA"/>
</dbReference>
<evidence type="ECO:0000259" key="1">
    <source>
        <dbReference type="Pfam" id="PF00582"/>
    </source>
</evidence>
<dbReference type="InterPro" id="IPR006016">
    <property type="entry name" value="UspA"/>
</dbReference>
<name>A0ABV1KE90_9PSEU</name>
<dbReference type="RefSeq" id="WP_349299842.1">
    <property type="nucleotide sequence ID" value="NZ_JBEDNQ010000008.1"/>
</dbReference>
<organism evidence="2 3">
    <name type="scientific">Pseudonocardia nematodicida</name>
    <dbReference type="NCBI Taxonomy" id="1206997"/>
    <lineage>
        <taxon>Bacteria</taxon>
        <taxon>Bacillati</taxon>
        <taxon>Actinomycetota</taxon>
        <taxon>Actinomycetes</taxon>
        <taxon>Pseudonocardiales</taxon>
        <taxon>Pseudonocardiaceae</taxon>
        <taxon>Pseudonocardia</taxon>
    </lineage>
</organism>
<dbReference type="Gene3D" id="3.40.50.620">
    <property type="entry name" value="HUPs"/>
    <property type="match status" value="1"/>
</dbReference>
<keyword evidence="3" id="KW-1185">Reference proteome</keyword>
<dbReference type="Pfam" id="PF00582">
    <property type="entry name" value="Usp"/>
    <property type="match status" value="1"/>
</dbReference>
<reference evidence="2 3" key="1">
    <citation type="submission" date="2024-03" db="EMBL/GenBank/DDBJ databases">
        <title>Draft genome sequence of Pseudonocardia nematodicida JCM 31783.</title>
        <authorList>
            <person name="Butdee W."/>
            <person name="Duangmal K."/>
        </authorList>
    </citation>
    <scope>NUCLEOTIDE SEQUENCE [LARGE SCALE GENOMIC DNA]</scope>
    <source>
        <strain evidence="2 3">JCM 31783</strain>
    </source>
</reference>
<dbReference type="SUPFAM" id="SSF52402">
    <property type="entry name" value="Adenine nucleotide alpha hydrolases-like"/>
    <property type="match status" value="1"/>
</dbReference>